<dbReference type="RefSeq" id="WP_006674283.1">
    <property type="nucleotide sequence ID" value="NZ_AOMA01000183.1"/>
</dbReference>
<protein>
    <submittedName>
        <fullName evidence="2">Uncharacterized protein</fullName>
    </submittedName>
</protein>
<proteinExistence type="predicted"/>
<dbReference type="Gene3D" id="1.20.5.340">
    <property type="match status" value="1"/>
</dbReference>
<sequence>MSEDLEGKVKDLEASIDDARFLIDHLGDRVDELEEELTEKDQRIRELKQTVESLEDRDRLMQEVHRNAADTPTKRAVRLIQTLNNEAVTNGQAGQEEHATMTAREAMKCLGGDVSRPTIYPTFDRAVELVGDDDVLEYRKEDRSSPKKSRLILDLEVGDLPSTIAGYDIRCPTYEQKGSR</sequence>
<dbReference type="Proteomes" id="UP000011607">
    <property type="component" value="Unassembled WGS sequence"/>
</dbReference>
<name>M0L719_9EURY</name>
<reference evidence="2 3" key="1">
    <citation type="journal article" date="2014" name="PLoS Genet.">
        <title>Phylogenetically driven sequencing of extremely halophilic archaea reveals strategies for static and dynamic osmo-response.</title>
        <authorList>
            <person name="Becker E.A."/>
            <person name="Seitzer P.M."/>
            <person name="Tritt A."/>
            <person name="Larsen D."/>
            <person name="Krusor M."/>
            <person name="Yao A.I."/>
            <person name="Wu D."/>
            <person name="Madern D."/>
            <person name="Eisen J.A."/>
            <person name="Darling A.E."/>
            <person name="Facciotti M.T."/>
        </authorList>
    </citation>
    <scope>NUCLEOTIDE SEQUENCE [LARGE SCALE GENOMIC DNA]</scope>
    <source>
        <strain evidence="2 3">JCM 10879</strain>
    </source>
</reference>
<organism evidence="2 3">
    <name type="scientific">Halobiforma nitratireducens JCM 10879</name>
    <dbReference type="NCBI Taxonomy" id="1227454"/>
    <lineage>
        <taxon>Archaea</taxon>
        <taxon>Methanobacteriati</taxon>
        <taxon>Methanobacteriota</taxon>
        <taxon>Stenosarchaea group</taxon>
        <taxon>Halobacteria</taxon>
        <taxon>Halobacteriales</taxon>
        <taxon>Natrialbaceae</taxon>
        <taxon>Halobiforma</taxon>
    </lineage>
</organism>
<keyword evidence="3" id="KW-1185">Reference proteome</keyword>
<keyword evidence="1" id="KW-0175">Coiled coil</keyword>
<dbReference type="eggNOG" id="arCOG07565">
    <property type="taxonomic scope" value="Archaea"/>
</dbReference>
<dbReference type="AlphaFoldDB" id="M0L719"/>
<feature type="coiled-coil region" evidence="1">
    <location>
        <begin position="16"/>
        <end position="64"/>
    </location>
</feature>
<evidence type="ECO:0000256" key="1">
    <source>
        <dbReference type="SAM" id="Coils"/>
    </source>
</evidence>
<gene>
    <name evidence="2" type="ORF">C446_17032</name>
</gene>
<comment type="caution">
    <text evidence="2">The sequence shown here is derived from an EMBL/GenBank/DDBJ whole genome shotgun (WGS) entry which is preliminary data.</text>
</comment>
<dbReference type="OrthoDB" id="222031at2157"/>
<evidence type="ECO:0000313" key="2">
    <source>
        <dbReference type="EMBL" id="EMA29387.1"/>
    </source>
</evidence>
<dbReference type="EMBL" id="AOMA01000183">
    <property type="protein sequence ID" value="EMA29387.1"/>
    <property type="molecule type" value="Genomic_DNA"/>
</dbReference>
<accession>M0L719</accession>
<evidence type="ECO:0000313" key="3">
    <source>
        <dbReference type="Proteomes" id="UP000011607"/>
    </source>
</evidence>